<dbReference type="SUPFAM" id="SSF103515">
    <property type="entry name" value="Autotransporter"/>
    <property type="match status" value="1"/>
</dbReference>
<evidence type="ECO:0000313" key="3">
    <source>
        <dbReference type="EMBL" id="EZP82884.1"/>
    </source>
</evidence>
<proteinExistence type="predicted"/>
<dbReference type="SUPFAM" id="SSF51126">
    <property type="entry name" value="Pectin lyase-like"/>
    <property type="match status" value="3"/>
</dbReference>
<organism evidence="3 4">
    <name type="scientific">Novosphingobium resinovorum</name>
    <dbReference type="NCBI Taxonomy" id="158500"/>
    <lineage>
        <taxon>Bacteria</taxon>
        <taxon>Pseudomonadati</taxon>
        <taxon>Pseudomonadota</taxon>
        <taxon>Alphaproteobacteria</taxon>
        <taxon>Sphingomonadales</taxon>
        <taxon>Sphingomonadaceae</taxon>
        <taxon>Novosphingobium</taxon>
    </lineage>
</organism>
<dbReference type="InterPro" id="IPR036709">
    <property type="entry name" value="Autotransporte_beta_dom_sf"/>
</dbReference>
<evidence type="ECO:0000259" key="2">
    <source>
        <dbReference type="PROSITE" id="PS51208"/>
    </source>
</evidence>
<gene>
    <name evidence="3" type="ORF">BV97_01808</name>
</gene>
<dbReference type="NCBIfam" id="TIGR02601">
    <property type="entry name" value="autotrns_rpt"/>
    <property type="match status" value="6"/>
</dbReference>
<accession>A0A031K128</accession>
<dbReference type="InterPro" id="IPR005546">
    <property type="entry name" value="Autotransporte_beta"/>
</dbReference>
<dbReference type="EMBL" id="JFYZ01000005">
    <property type="protein sequence ID" value="EZP82884.1"/>
    <property type="molecule type" value="Genomic_DNA"/>
</dbReference>
<dbReference type="Proteomes" id="UP000024329">
    <property type="component" value="Unassembled WGS sequence"/>
</dbReference>
<reference evidence="3 4" key="1">
    <citation type="submission" date="2014-03" db="EMBL/GenBank/DDBJ databases">
        <title>Whole genome sequence of Novosphingobium resinovorum KF1.</title>
        <authorList>
            <person name="Gan H.M."/>
            <person name="Gan H.Y."/>
            <person name="Chew T.H."/>
            <person name="Savka M.A."/>
        </authorList>
    </citation>
    <scope>NUCLEOTIDE SEQUENCE [LARGE SCALE GENOMIC DNA]</scope>
    <source>
        <strain evidence="3 4">KF1</strain>
    </source>
</reference>
<dbReference type="InterPro" id="IPR011050">
    <property type="entry name" value="Pectin_lyase_fold/virulence"/>
</dbReference>
<dbReference type="InterPro" id="IPR013425">
    <property type="entry name" value="Autotrns_rpt"/>
</dbReference>
<evidence type="ECO:0000313" key="4">
    <source>
        <dbReference type="Proteomes" id="UP000024329"/>
    </source>
</evidence>
<dbReference type="PATRIC" id="fig|158500.4.peg.1853"/>
<dbReference type="eggNOG" id="COG3210">
    <property type="taxonomic scope" value="Bacteria"/>
</dbReference>
<keyword evidence="1" id="KW-0732">Signal</keyword>
<protein>
    <submittedName>
        <fullName evidence="3">Outer membrane autotransporter barrel domain protein</fullName>
    </submittedName>
</protein>
<dbReference type="InterPro" id="IPR006315">
    <property type="entry name" value="OM_autotransptr_brl_dom"/>
</dbReference>
<dbReference type="Gene3D" id="2.40.128.130">
    <property type="entry name" value="Autotransporter beta-domain"/>
    <property type="match status" value="1"/>
</dbReference>
<dbReference type="RefSeq" id="WP_081798967.1">
    <property type="nucleotide sequence ID" value="NZ_JFYZ01000005.1"/>
</dbReference>
<dbReference type="Gene3D" id="2.160.20.20">
    <property type="match status" value="3"/>
</dbReference>
<dbReference type="GO" id="GO:0019867">
    <property type="term" value="C:outer membrane"/>
    <property type="evidence" value="ECO:0007669"/>
    <property type="project" value="InterPro"/>
</dbReference>
<dbReference type="InterPro" id="IPR012332">
    <property type="entry name" value="Autotransporter_pectin_lyase_C"/>
</dbReference>
<comment type="caution">
    <text evidence="3">The sequence shown here is derived from an EMBL/GenBank/DDBJ whole genome shotgun (WGS) entry which is preliminary data.</text>
</comment>
<sequence length="1474" mass="145276">MAIRKRHFAKIGRERLLQSAASLTFLVGTRSAMVTIASAGLVVGAGMASAHTDALGYLVSDGSAAGLFDVQIIYGSWHGGSVSAEGAVQLNRADSSAVGTQAFSILLSNVPNGTLPAGLTAGQNFFYISPDGNSLVASDSANNGVYNFQAATFSDITAGTYTFAYASTSGLSQVWTPAGNAISSGTFTVTSDGGVTVPGQANDIDTASPNYGSSNLGTSVNPTFAGGTLLIDQNGQTYPNSFALDDTNTNTIDMNGNTTVLSGGFSDGTAGTPGVITYIDSGSGGQVTLTGASGYTGTTTLESGTLALAGNGTLGADTASTIVNGGTLDLGDTQQIQASLTQGGGTIRNGTLSVDTYTLAGGILASDASVDAGTAIDAQAGAIDGALSGSGTLTKSGNGTVTLGGANSYTGGTVVNGGTLALAGAGTLGSGDGTTTINGGTLDLGAGSQSQATLTQGGGTVQNGTLSVGTYTLTGGTLAGNAAIDADDMLDLRSGSVDGALSGTAGLIKTGSGGVILKGANSYTGDTVIDDGSLVLAGAGTLGSASGSTVIHGGTLDLGGTSQTQVSLMQGAATILNGTLVLDTYTIAGGTLTRTVAANVSSTIDARTGMINGVLSGTAGLIKTGNGGVTITAANTYTGGTTIDAGALVLADAGDIVSSVAIGATGTFDISAADGDRDLDTVTGAGAIALGDNTLTLTQAGGNYAGSISGTGGLILSAGQGYALNGSSTYSGGTALLTGTLSLGNNDALGTGALAMSEFTAINLVQSGMVIGNDITVSGDPTIFVPTGVTATVAGTISDGTQPGDVVKTGGGTLIFTGNNTYSAGTTISDGTLQLGDGGTSGAIIGNVLNNAALAFDRADAVTFSGTISGTGAVVQAGAGTTTLSGVNTYSGGTTISDGTLVGSATGFGSGAILDNAALVVTQGTDATFANAINGNGTFTKQGAGMLSLTGTSGLSGATILAEGELRITGSLAASSVSLASGTRISGTGTVGGIVAAPGSTIAPGNGAIGTLAVDGNVTQQSGSIYAVQVAVDGPLSDRITATGFAAIGSGATLEVTKTDTATPYVLGRRYTVLTAAQGVTGTYTLTGDTAVSAFYDLTVGYDASNVYLDVAQTSSFVSAAITPNERSVAGALDALDPAVGLRNALGYLQTFEEARGAFGQLSGEIHSSAKSALIQDSQYLRDAVSMHLRSGTDGRETERPGVSLWGHGYGSWGSLAGNGNAGVLHRSARGLLVGVDLPIGDVARAGVLGGYSRSKFNTAGHRDTGHSDNYHLGVYAGTGLAPLNLQVGAAYTWHKLDVDRAVGFTGFADALSSRYKGNSAQVFGEAGYRIEVNHGHFEPFAQISHVRLHTDGFAENGGDAALIGESKNTEVTFSSLGLRGDLDLAREGALHAFWSTGWRHAFGNRTPFTDLRFDAGSQVFGISGTPIARNAAVLQAGIEAGLGAGVSIGASYSGQIGRNVQDHGVKGNLTWRF</sequence>
<dbReference type="NCBIfam" id="TIGR01414">
    <property type="entry name" value="autotrans_barl"/>
    <property type="match status" value="1"/>
</dbReference>
<dbReference type="Pfam" id="PF03797">
    <property type="entry name" value="Autotransporter"/>
    <property type="match status" value="1"/>
</dbReference>
<name>A0A031K128_9SPHN</name>
<feature type="domain" description="Autotransporter" evidence="2">
    <location>
        <begin position="1198"/>
        <end position="1474"/>
    </location>
</feature>
<dbReference type="eggNOG" id="COG4625">
    <property type="taxonomic scope" value="Bacteria"/>
</dbReference>
<dbReference type="Pfam" id="PF12951">
    <property type="entry name" value="PATR"/>
    <property type="match status" value="7"/>
</dbReference>
<dbReference type="SMART" id="SM00869">
    <property type="entry name" value="Autotransporter"/>
    <property type="match status" value="1"/>
</dbReference>
<dbReference type="PROSITE" id="PS51208">
    <property type="entry name" value="AUTOTRANSPORTER"/>
    <property type="match status" value="1"/>
</dbReference>
<evidence type="ECO:0000256" key="1">
    <source>
        <dbReference type="ARBA" id="ARBA00022729"/>
    </source>
</evidence>